<reference evidence="8" key="2">
    <citation type="submission" date="2021-04" db="EMBL/GenBank/DDBJ databases">
        <authorList>
            <person name="Podell S."/>
        </authorList>
    </citation>
    <scope>NUCLEOTIDE SEQUENCE</scope>
    <source>
        <strain evidence="8">Hildebrandi</strain>
    </source>
</reference>
<dbReference type="InterPro" id="IPR040138">
    <property type="entry name" value="MIER/MTA"/>
</dbReference>
<dbReference type="InterPro" id="IPR017884">
    <property type="entry name" value="SANT_dom"/>
</dbReference>
<evidence type="ECO:0000259" key="7">
    <source>
        <dbReference type="PROSITE" id="PS51293"/>
    </source>
</evidence>
<keyword evidence="9" id="KW-1185">Reference proteome</keyword>
<evidence type="ECO:0000256" key="4">
    <source>
        <dbReference type="ARBA" id="ARBA00023125"/>
    </source>
</evidence>
<gene>
    <name evidence="8" type="ORF">IV203_010599</name>
</gene>
<evidence type="ECO:0000313" key="8">
    <source>
        <dbReference type="EMBL" id="KAG7351239.1"/>
    </source>
</evidence>
<evidence type="ECO:0000256" key="1">
    <source>
        <dbReference type="ARBA" id="ARBA00022723"/>
    </source>
</evidence>
<dbReference type="GO" id="GO:0003677">
    <property type="term" value="F:DNA binding"/>
    <property type="evidence" value="ECO:0007669"/>
    <property type="project" value="UniProtKB-KW"/>
</dbReference>
<dbReference type="GO" id="GO:0000122">
    <property type="term" value="P:negative regulation of transcription by RNA polymerase II"/>
    <property type="evidence" value="ECO:0007669"/>
    <property type="project" value="TreeGrafter"/>
</dbReference>
<dbReference type="GO" id="GO:0005654">
    <property type="term" value="C:nucleoplasm"/>
    <property type="evidence" value="ECO:0007669"/>
    <property type="project" value="TreeGrafter"/>
</dbReference>
<reference evidence="8" key="1">
    <citation type="journal article" date="2021" name="Sci. Rep.">
        <title>Diploid genomic architecture of Nitzschia inconspicua, an elite biomass production diatom.</title>
        <authorList>
            <person name="Oliver A."/>
            <person name="Podell S."/>
            <person name="Pinowska A."/>
            <person name="Traller J.C."/>
            <person name="Smith S.R."/>
            <person name="McClure R."/>
            <person name="Beliaev A."/>
            <person name="Bohutskyi P."/>
            <person name="Hill E.A."/>
            <person name="Rabines A."/>
            <person name="Zheng H."/>
            <person name="Allen L.Z."/>
            <person name="Kuo A."/>
            <person name="Grigoriev I.V."/>
            <person name="Allen A.E."/>
            <person name="Hazlebeck D."/>
            <person name="Allen E.E."/>
        </authorList>
    </citation>
    <scope>NUCLEOTIDE SEQUENCE</scope>
    <source>
        <strain evidence="8">Hildebrandi</strain>
    </source>
</reference>
<keyword evidence="4" id="KW-0238">DNA-binding</keyword>
<dbReference type="AlphaFoldDB" id="A0A9K3PN88"/>
<dbReference type="Proteomes" id="UP000693970">
    <property type="component" value="Unassembled WGS sequence"/>
</dbReference>
<protein>
    <recommendedName>
        <fullName evidence="7">SANT domain-containing protein</fullName>
    </recommendedName>
</protein>
<evidence type="ECO:0000313" key="9">
    <source>
        <dbReference type="Proteomes" id="UP000693970"/>
    </source>
</evidence>
<keyword evidence="5" id="KW-0539">Nucleus</keyword>
<dbReference type="PANTHER" id="PTHR10865">
    <property type="entry name" value="METASTASIS-ASSOCIATED PROTEIN AND MESODERM INDUCTION EARLY RESPONSE PROTEIN"/>
    <property type="match status" value="1"/>
</dbReference>
<evidence type="ECO:0000256" key="3">
    <source>
        <dbReference type="ARBA" id="ARBA00022833"/>
    </source>
</evidence>
<organism evidence="8 9">
    <name type="scientific">Nitzschia inconspicua</name>
    <dbReference type="NCBI Taxonomy" id="303405"/>
    <lineage>
        <taxon>Eukaryota</taxon>
        <taxon>Sar</taxon>
        <taxon>Stramenopiles</taxon>
        <taxon>Ochrophyta</taxon>
        <taxon>Bacillariophyta</taxon>
        <taxon>Bacillariophyceae</taxon>
        <taxon>Bacillariophycidae</taxon>
        <taxon>Bacillariales</taxon>
        <taxon>Bacillariaceae</taxon>
        <taxon>Nitzschia</taxon>
    </lineage>
</organism>
<accession>A0A9K3PN88</accession>
<dbReference type="SMART" id="SM00717">
    <property type="entry name" value="SANT"/>
    <property type="match status" value="1"/>
</dbReference>
<comment type="caution">
    <text evidence="8">The sequence shown here is derived from an EMBL/GenBank/DDBJ whole genome shotgun (WGS) entry which is preliminary data.</text>
</comment>
<feature type="region of interest" description="Disordered" evidence="6">
    <location>
        <begin position="80"/>
        <end position="187"/>
    </location>
</feature>
<dbReference type="InterPro" id="IPR001005">
    <property type="entry name" value="SANT/Myb"/>
</dbReference>
<evidence type="ECO:0000256" key="2">
    <source>
        <dbReference type="ARBA" id="ARBA00022771"/>
    </source>
</evidence>
<dbReference type="GO" id="GO:0042826">
    <property type="term" value="F:histone deacetylase binding"/>
    <property type="evidence" value="ECO:0007669"/>
    <property type="project" value="TreeGrafter"/>
</dbReference>
<dbReference type="FunFam" id="1.10.10.60:FF:000012">
    <property type="entry name" value="Metastasis-associated 1 family, member 3"/>
    <property type="match status" value="1"/>
</dbReference>
<dbReference type="EMBL" id="JAGRRH010000018">
    <property type="protein sequence ID" value="KAG7351239.1"/>
    <property type="molecule type" value="Genomic_DNA"/>
</dbReference>
<dbReference type="GO" id="GO:0003714">
    <property type="term" value="F:transcription corepressor activity"/>
    <property type="evidence" value="ECO:0007669"/>
    <property type="project" value="TreeGrafter"/>
</dbReference>
<feature type="domain" description="SANT" evidence="7">
    <location>
        <begin position="256"/>
        <end position="307"/>
    </location>
</feature>
<proteinExistence type="predicted"/>
<keyword evidence="3" id="KW-0862">Zinc</keyword>
<dbReference type="OrthoDB" id="2193595at2759"/>
<dbReference type="PROSITE" id="PS51293">
    <property type="entry name" value="SANT"/>
    <property type="match status" value="1"/>
</dbReference>
<sequence>MVSFRLWKSTSFSCFVKQLLPLDRVCTPSQVKVLKPSNPITMDEPVVSDAPASTSKESNLEMILPDVNGTIIQETNASFLKRPREEVDPGNAVHDGVPNGNKGSDAEQQQQQQQQSIDSENPAAKRVKTTSDNCKDDNPPAAEADTFVETVFSPVSTRSQRGAKSTDETNNEDNGNGENDMDADSTKRIDNDEMLETTKKRWRVHQIADDYVHFVGNVMYPATKMGPYGFNPEAREYPIKAISLLHYIKSPLRRPSVMEKWSPYEVAVFEGGLLHYGKEFHKVSRQIGTKSTEDVIDFYYIWKKTGHYKKWKERFVSDDDLLDETVETPVRKPKR</sequence>
<name>A0A9K3PN88_9STRA</name>
<keyword evidence="2" id="KW-0863">Zinc-finger</keyword>
<keyword evidence="1" id="KW-0479">Metal-binding</keyword>
<evidence type="ECO:0000256" key="5">
    <source>
        <dbReference type="ARBA" id="ARBA00023242"/>
    </source>
</evidence>
<evidence type="ECO:0000256" key="6">
    <source>
        <dbReference type="SAM" id="MobiDB-lite"/>
    </source>
</evidence>
<dbReference type="GO" id="GO:0008270">
    <property type="term" value="F:zinc ion binding"/>
    <property type="evidence" value="ECO:0007669"/>
    <property type="project" value="UniProtKB-KW"/>
</dbReference>
<feature type="compositionally biased region" description="Polar residues" evidence="6">
    <location>
        <begin position="153"/>
        <end position="163"/>
    </location>
</feature>
<dbReference type="PANTHER" id="PTHR10865:SF28">
    <property type="entry name" value="ELM2 DOMAIN-CONTAINING PROTEIN"/>
    <property type="match status" value="1"/>
</dbReference>